<dbReference type="InterPro" id="IPR032710">
    <property type="entry name" value="NTF2-like_dom_sf"/>
</dbReference>
<dbReference type="EMBL" id="JARAKF010000001">
    <property type="protein sequence ID" value="MDU8996529.1"/>
    <property type="molecule type" value="Genomic_DNA"/>
</dbReference>
<protein>
    <submittedName>
        <fullName evidence="2">Uncharacterized protein</fullName>
    </submittedName>
</protein>
<comment type="caution">
    <text evidence="2">The sequence shown here is derived from an EMBL/GenBank/DDBJ whole genome shotgun (WGS) entry which is preliminary data.</text>
</comment>
<gene>
    <name evidence="2" type="ORF">PU648_30110</name>
</gene>
<evidence type="ECO:0000313" key="3">
    <source>
        <dbReference type="Proteomes" id="UP001257627"/>
    </source>
</evidence>
<dbReference type="SUPFAM" id="SSF54427">
    <property type="entry name" value="NTF2-like"/>
    <property type="match status" value="1"/>
</dbReference>
<evidence type="ECO:0000256" key="1">
    <source>
        <dbReference type="SAM" id="MobiDB-lite"/>
    </source>
</evidence>
<name>A0ABU3URH9_9ACTN</name>
<accession>A0ABU3URH9</accession>
<evidence type="ECO:0000313" key="2">
    <source>
        <dbReference type="EMBL" id="MDU8996529.1"/>
    </source>
</evidence>
<proteinExistence type="predicted"/>
<sequence>MTETEELRAAVELPAAKVHALDIVVDGDRATGRGHAPHLRRDADACRFWAFQVSANTWRWARTPQGRRIAERVNADLDGTEGPRAMLAPPGPGPTGGGDQHR</sequence>
<dbReference type="RefSeq" id="WP_143602069.1">
    <property type="nucleotide sequence ID" value="NZ_CP107955.1"/>
</dbReference>
<organism evidence="2 3">
    <name type="scientific">Streptomyces mirabilis</name>
    <dbReference type="NCBI Taxonomy" id="68239"/>
    <lineage>
        <taxon>Bacteria</taxon>
        <taxon>Bacillati</taxon>
        <taxon>Actinomycetota</taxon>
        <taxon>Actinomycetes</taxon>
        <taxon>Kitasatosporales</taxon>
        <taxon>Streptomycetaceae</taxon>
        <taxon>Streptomyces</taxon>
    </lineage>
</organism>
<dbReference type="Proteomes" id="UP001257627">
    <property type="component" value="Unassembled WGS sequence"/>
</dbReference>
<dbReference type="Gene3D" id="3.10.450.50">
    <property type="match status" value="1"/>
</dbReference>
<keyword evidence="3" id="KW-1185">Reference proteome</keyword>
<feature type="region of interest" description="Disordered" evidence="1">
    <location>
        <begin position="78"/>
        <end position="102"/>
    </location>
</feature>
<reference evidence="2 3" key="1">
    <citation type="submission" date="2023-02" db="EMBL/GenBank/DDBJ databases">
        <authorList>
            <person name="Maleckis M."/>
        </authorList>
    </citation>
    <scope>NUCLEOTIDE SEQUENCE [LARGE SCALE GENOMIC DNA]</scope>
    <source>
        <strain evidence="2 3">P8-A2</strain>
    </source>
</reference>